<feature type="transmembrane region" description="Helical" evidence="2">
    <location>
        <begin position="181"/>
        <end position="202"/>
    </location>
</feature>
<gene>
    <name evidence="3" type="ORF">SDRG_13723</name>
</gene>
<dbReference type="GeneID" id="19954450"/>
<evidence type="ECO:0000256" key="1">
    <source>
        <dbReference type="SAM" id="MobiDB-lite"/>
    </source>
</evidence>
<feature type="region of interest" description="Disordered" evidence="1">
    <location>
        <begin position="1"/>
        <end position="42"/>
    </location>
</feature>
<evidence type="ECO:0000313" key="3">
    <source>
        <dbReference type="EMBL" id="EQC28394.1"/>
    </source>
</evidence>
<accession>T0PSD1</accession>
<evidence type="ECO:0000256" key="2">
    <source>
        <dbReference type="SAM" id="Phobius"/>
    </source>
</evidence>
<sequence length="402" mass="42897">MTSMKTSLMQSDDDEVDVLDASAPAIESAGGPAVASPSCDDDAEMVTIDVQDPPPKKPDAVVVMEALSGEKGDGRHGSRFLRTLHAEVTQATPVVHSYGDAEAKLAAKRRTQNALLAVATSLGDDPSAYAINALPLPIQVAFRVKVLGIFTLQLLLLSLLTVILTYSPLCAPSLQSFADQGSGGAVAGSVIVSLLALFLLYLVKYLFPLNFVMLAIFTSMQAIAVTTLGLFFRTHASVFACVFCFFVVLFMTFFSTRTRIKREVDGPRVVLLSTPVAGMIAYALVGFVACLIYAGQGAAFLSGTTFVITMFFTLGVVMWFAFDASCMYQIMTPDEYMQGVIFFYTDLILLFIFLLVMGVCVAACDGGAPIACFGNCGAIMTDAPDDENESLEPPCPTQADAT</sequence>
<dbReference type="EMBL" id="JH767194">
    <property type="protein sequence ID" value="EQC28394.1"/>
    <property type="molecule type" value="Genomic_DNA"/>
</dbReference>
<name>T0PSD1_SAPDV</name>
<reference evidence="3 4" key="1">
    <citation type="submission" date="2012-04" db="EMBL/GenBank/DDBJ databases">
        <title>The Genome Sequence of Saprolegnia declina VS20.</title>
        <authorList>
            <consortium name="The Broad Institute Genome Sequencing Platform"/>
            <person name="Russ C."/>
            <person name="Nusbaum C."/>
            <person name="Tyler B."/>
            <person name="van West P."/>
            <person name="Dieguez-Uribeondo J."/>
            <person name="de Bruijn I."/>
            <person name="Tripathy S."/>
            <person name="Jiang R."/>
            <person name="Young S.K."/>
            <person name="Zeng Q."/>
            <person name="Gargeya S."/>
            <person name="Fitzgerald M."/>
            <person name="Haas B."/>
            <person name="Abouelleil A."/>
            <person name="Alvarado L."/>
            <person name="Arachchi H.M."/>
            <person name="Berlin A."/>
            <person name="Chapman S.B."/>
            <person name="Goldberg J."/>
            <person name="Griggs A."/>
            <person name="Gujja S."/>
            <person name="Hansen M."/>
            <person name="Howarth C."/>
            <person name="Imamovic A."/>
            <person name="Larimer J."/>
            <person name="McCowen C."/>
            <person name="Montmayeur A."/>
            <person name="Murphy C."/>
            <person name="Neiman D."/>
            <person name="Pearson M."/>
            <person name="Priest M."/>
            <person name="Roberts A."/>
            <person name="Saif S."/>
            <person name="Shea T."/>
            <person name="Sisk P."/>
            <person name="Sykes S."/>
            <person name="Wortman J."/>
            <person name="Nusbaum C."/>
            <person name="Birren B."/>
        </authorList>
    </citation>
    <scope>NUCLEOTIDE SEQUENCE [LARGE SCALE GENOMIC DNA]</scope>
    <source>
        <strain evidence="3 4">VS20</strain>
    </source>
</reference>
<dbReference type="OMA" id="FAFDASC"/>
<organism evidence="3 4">
    <name type="scientific">Saprolegnia diclina (strain VS20)</name>
    <dbReference type="NCBI Taxonomy" id="1156394"/>
    <lineage>
        <taxon>Eukaryota</taxon>
        <taxon>Sar</taxon>
        <taxon>Stramenopiles</taxon>
        <taxon>Oomycota</taxon>
        <taxon>Saprolegniomycetes</taxon>
        <taxon>Saprolegniales</taxon>
        <taxon>Saprolegniaceae</taxon>
        <taxon>Saprolegnia</taxon>
    </lineage>
</organism>
<feature type="transmembrane region" description="Helical" evidence="2">
    <location>
        <begin position="209"/>
        <end position="231"/>
    </location>
</feature>
<keyword evidence="2" id="KW-0472">Membrane</keyword>
<feature type="transmembrane region" description="Helical" evidence="2">
    <location>
        <begin position="237"/>
        <end position="257"/>
    </location>
</feature>
<feature type="transmembrane region" description="Helical" evidence="2">
    <location>
        <begin position="341"/>
        <end position="359"/>
    </location>
</feature>
<dbReference type="Proteomes" id="UP000030762">
    <property type="component" value="Unassembled WGS sequence"/>
</dbReference>
<feature type="compositionally biased region" description="Polar residues" evidence="1">
    <location>
        <begin position="1"/>
        <end position="10"/>
    </location>
</feature>
<feature type="transmembrane region" description="Helical" evidence="2">
    <location>
        <begin position="269"/>
        <end position="294"/>
    </location>
</feature>
<dbReference type="InParanoid" id="T0PSD1"/>
<dbReference type="VEuPathDB" id="FungiDB:SDRG_13723"/>
<evidence type="ECO:0000313" key="4">
    <source>
        <dbReference type="Proteomes" id="UP000030762"/>
    </source>
</evidence>
<feature type="transmembrane region" description="Helical" evidence="2">
    <location>
        <begin position="146"/>
        <end position="169"/>
    </location>
</feature>
<keyword evidence="4" id="KW-1185">Reference proteome</keyword>
<feature type="transmembrane region" description="Helical" evidence="2">
    <location>
        <begin position="300"/>
        <end position="321"/>
    </location>
</feature>
<keyword evidence="2" id="KW-1133">Transmembrane helix</keyword>
<dbReference type="eggNOG" id="ENOG502SQPR">
    <property type="taxonomic scope" value="Eukaryota"/>
</dbReference>
<dbReference type="RefSeq" id="XP_008618042.1">
    <property type="nucleotide sequence ID" value="XM_008619820.1"/>
</dbReference>
<keyword evidence="2" id="KW-0812">Transmembrane</keyword>
<proteinExistence type="predicted"/>
<protein>
    <submittedName>
        <fullName evidence="3">Uncharacterized protein</fullName>
    </submittedName>
</protein>
<dbReference type="OrthoDB" id="73843at2759"/>
<dbReference type="AlphaFoldDB" id="T0PSD1"/>